<dbReference type="Pfam" id="PF05787">
    <property type="entry name" value="PhoX"/>
    <property type="match status" value="1"/>
</dbReference>
<evidence type="ECO:0000256" key="1">
    <source>
        <dbReference type="SAM" id="SignalP"/>
    </source>
</evidence>
<dbReference type="RefSeq" id="WP_235132250.1">
    <property type="nucleotide sequence ID" value="NZ_JACSGT010000002.1"/>
</dbReference>
<accession>A0ABS9C8I1</accession>
<dbReference type="PROSITE" id="PS51257">
    <property type="entry name" value="PROKAR_LIPOPROTEIN"/>
    <property type="match status" value="1"/>
</dbReference>
<feature type="chain" id="PRO_5047410061" description="DUF839 domain-containing protein" evidence="1">
    <location>
        <begin position="22"/>
        <end position="487"/>
    </location>
</feature>
<name>A0ABS9C8I1_9FLAO</name>
<keyword evidence="3" id="KW-1185">Reference proteome</keyword>
<evidence type="ECO:0008006" key="4">
    <source>
        <dbReference type="Google" id="ProtNLM"/>
    </source>
</evidence>
<reference evidence="2" key="1">
    <citation type="submission" date="2021-08" db="EMBL/GenBank/DDBJ databases">
        <title>Complete genome sequence of Chryseobacterium sp strain PS-8.</title>
        <authorList>
            <person name="Das S.K."/>
        </authorList>
    </citation>
    <scope>NUCLEOTIDE SEQUENCE</scope>
    <source>
        <strain evidence="2">PS-8</strain>
    </source>
</reference>
<sequence length="487" mass="53058">MMRKSTVLVLLASSVAASVFFACKDDDSTTSPDETIEFKNRSVTPSFVKMGSDFSGVGVYTLVSSEDVIPNSGNMVYGGAPDGQGFIKNPDGSGYIMVTNHENTWAVSRLYLDKKLNITKGEYIVNSDGGGFRLCSASMATPEIHGFGPMFLTAGESNVNAMCHAIDPLAAAMPSNNTRTKPAMGKMSAENYVPLTKNAYPGKTVVIVGEDASNGQVYLYVSNTVGDLDNGKLYVLRRTDLNQIETSMTWNNNYPVEFVEVPNAKNLTGTEIENLNSGLKSIQFARVEDLDYRKGSATNNREIYFTATGVSGSTEKTYMGRVYQLKLDANDPLKGTLKIIANGDVSPSGANVKGTDIINPDNLCVTENYVYIQEDGDSYWPEATHNSLIWQYNIATGTKKVFMDMRHRDADMLGTKYNPASDTKYGLWEHGAMVDISDVVGVPGTFTINVHAHSWVEGDKFLNPSKAISVQPYKAGGQTLILKNVPR</sequence>
<gene>
    <name evidence="2" type="ORF">H9Q08_16395</name>
</gene>
<comment type="caution">
    <text evidence="2">The sequence shown here is derived from an EMBL/GenBank/DDBJ whole genome shotgun (WGS) entry which is preliminary data.</text>
</comment>
<organism evidence="2 3">
    <name type="scientific">Chryseobacterium indicum</name>
    <dbReference type="NCBI Taxonomy" id="2766954"/>
    <lineage>
        <taxon>Bacteria</taxon>
        <taxon>Pseudomonadati</taxon>
        <taxon>Bacteroidota</taxon>
        <taxon>Flavobacteriia</taxon>
        <taxon>Flavobacteriales</taxon>
        <taxon>Weeksellaceae</taxon>
        <taxon>Chryseobacterium group</taxon>
        <taxon>Chryseobacterium</taxon>
    </lineage>
</organism>
<feature type="signal peptide" evidence="1">
    <location>
        <begin position="1"/>
        <end position="21"/>
    </location>
</feature>
<keyword evidence="1" id="KW-0732">Signal</keyword>
<dbReference type="EMBL" id="JACSGT010000002">
    <property type="protein sequence ID" value="MCF2220864.1"/>
    <property type="molecule type" value="Genomic_DNA"/>
</dbReference>
<dbReference type="PANTHER" id="PTHR35399:SF2">
    <property type="entry name" value="DUF839 DOMAIN-CONTAINING PROTEIN"/>
    <property type="match status" value="1"/>
</dbReference>
<evidence type="ECO:0000313" key="3">
    <source>
        <dbReference type="Proteomes" id="UP001430374"/>
    </source>
</evidence>
<dbReference type="Proteomes" id="UP001430374">
    <property type="component" value="Unassembled WGS sequence"/>
</dbReference>
<proteinExistence type="predicted"/>
<dbReference type="InterPro" id="IPR008557">
    <property type="entry name" value="PhoX"/>
</dbReference>
<dbReference type="PANTHER" id="PTHR35399">
    <property type="entry name" value="SLR8030 PROTEIN"/>
    <property type="match status" value="1"/>
</dbReference>
<evidence type="ECO:0000313" key="2">
    <source>
        <dbReference type="EMBL" id="MCF2220864.1"/>
    </source>
</evidence>
<protein>
    <recommendedName>
        <fullName evidence="4">DUF839 domain-containing protein</fullName>
    </recommendedName>
</protein>